<evidence type="ECO:0000313" key="2">
    <source>
        <dbReference type="EMBL" id="EMD01139.1"/>
    </source>
</evidence>
<dbReference type="eggNOG" id="ENOG502SD3B">
    <property type="taxonomic scope" value="Eukaryota"/>
</dbReference>
<dbReference type="PANTHER" id="PTHR34693:SF1">
    <property type="entry name" value="PROTEIN PAR32"/>
    <property type="match status" value="1"/>
</dbReference>
<evidence type="ECO:0000313" key="3">
    <source>
        <dbReference type="Proteomes" id="UP000011761"/>
    </source>
</evidence>
<dbReference type="Proteomes" id="UP000011761">
    <property type="component" value="Unassembled WGS sequence"/>
</dbReference>
<gene>
    <name evidence="2" type="ORF">BAUCODRAFT_29542</name>
</gene>
<dbReference type="KEGG" id="bcom:BAUCODRAFT_29542"/>
<dbReference type="OrthoDB" id="4159136at2759"/>
<sequence length="178" mass="18844">MPAYGRGGAGNILSIEQENARASADLEANQQAAESDQKGPLPTDYLEKSEQQYAHTGRGGMGNYYSPRDLSETGHFNDAHRSHILGEGTSAPPATGDSTGNGPPSYGAGPSDIEPPRKHGRGGAGNYAFGVSESEERAAQRRLEQEKRQEQLKADIEKGVKESLAAPPKAKLPGGNPY</sequence>
<dbReference type="InterPro" id="IPR053203">
    <property type="entry name" value="Cisplatin_resist-associated"/>
</dbReference>
<dbReference type="PANTHER" id="PTHR34693">
    <property type="entry name" value="PROTEIN PAR32"/>
    <property type="match status" value="1"/>
</dbReference>
<dbReference type="GeneID" id="19110960"/>
<feature type="region of interest" description="Disordered" evidence="1">
    <location>
        <begin position="20"/>
        <end position="178"/>
    </location>
</feature>
<feature type="compositionally biased region" description="Basic and acidic residues" evidence="1">
    <location>
        <begin position="69"/>
        <end position="81"/>
    </location>
</feature>
<reference evidence="2 3" key="1">
    <citation type="journal article" date="2012" name="PLoS Pathog.">
        <title>Diverse lifestyles and strategies of plant pathogenesis encoded in the genomes of eighteen Dothideomycetes fungi.</title>
        <authorList>
            <person name="Ohm R.A."/>
            <person name="Feau N."/>
            <person name="Henrissat B."/>
            <person name="Schoch C.L."/>
            <person name="Horwitz B.A."/>
            <person name="Barry K.W."/>
            <person name="Condon B.J."/>
            <person name="Copeland A.C."/>
            <person name="Dhillon B."/>
            <person name="Glaser F."/>
            <person name="Hesse C.N."/>
            <person name="Kosti I."/>
            <person name="LaButti K."/>
            <person name="Lindquist E.A."/>
            <person name="Lucas S."/>
            <person name="Salamov A.A."/>
            <person name="Bradshaw R.E."/>
            <person name="Ciuffetti L."/>
            <person name="Hamelin R.C."/>
            <person name="Kema G.H.J."/>
            <person name="Lawrence C."/>
            <person name="Scott J.A."/>
            <person name="Spatafora J.W."/>
            <person name="Turgeon B.G."/>
            <person name="de Wit P.J.G.M."/>
            <person name="Zhong S."/>
            <person name="Goodwin S.B."/>
            <person name="Grigoriev I.V."/>
        </authorList>
    </citation>
    <scope>NUCLEOTIDE SEQUENCE [LARGE SCALE GENOMIC DNA]</scope>
    <source>
        <strain evidence="2 3">UAMH 10762</strain>
    </source>
</reference>
<protein>
    <submittedName>
        <fullName evidence="2">Uncharacterized protein</fullName>
    </submittedName>
</protein>
<proteinExistence type="predicted"/>
<name>M2NA91_BAUPA</name>
<dbReference type="RefSeq" id="XP_007672323.1">
    <property type="nucleotide sequence ID" value="XM_007674133.1"/>
</dbReference>
<dbReference type="HOGENOM" id="CLU_112553_0_0_1"/>
<feature type="compositionally biased region" description="Basic and acidic residues" evidence="1">
    <location>
        <begin position="134"/>
        <end position="161"/>
    </location>
</feature>
<keyword evidence="3" id="KW-1185">Reference proteome</keyword>
<accession>M2NA91</accession>
<evidence type="ECO:0000256" key="1">
    <source>
        <dbReference type="SAM" id="MobiDB-lite"/>
    </source>
</evidence>
<dbReference type="OMA" id="WKHAISF"/>
<organism evidence="2 3">
    <name type="scientific">Baudoinia panamericana (strain UAMH 10762)</name>
    <name type="common">Angels' share fungus</name>
    <name type="synonym">Baudoinia compniacensis (strain UAMH 10762)</name>
    <dbReference type="NCBI Taxonomy" id="717646"/>
    <lineage>
        <taxon>Eukaryota</taxon>
        <taxon>Fungi</taxon>
        <taxon>Dikarya</taxon>
        <taxon>Ascomycota</taxon>
        <taxon>Pezizomycotina</taxon>
        <taxon>Dothideomycetes</taxon>
        <taxon>Dothideomycetidae</taxon>
        <taxon>Mycosphaerellales</taxon>
        <taxon>Teratosphaeriaceae</taxon>
        <taxon>Baudoinia</taxon>
    </lineage>
</organism>
<dbReference type="InterPro" id="IPR022024">
    <property type="entry name" value="DUF3602"/>
</dbReference>
<dbReference type="Pfam" id="PF12223">
    <property type="entry name" value="DUF3602"/>
    <property type="match status" value="1"/>
</dbReference>
<dbReference type="EMBL" id="KB445550">
    <property type="protein sequence ID" value="EMD01139.1"/>
    <property type="molecule type" value="Genomic_DNA"/>
</dbReference>
<dbReference type="AlphaFoldDB" id="M2NA91"/>